<accession>A0A5J9TX15</accession>
<feature type="transmembrane region" description="Helical" evidence="6">
    <location>
        <begin position="245"/>
        <end position="265"/>
    </location>
</feature>
<dbReference type="EMBL" id="RWGY01000031">
    <property type="protein sequence ID" value="TVU15910.1"/>
    <property type="molecule type" value="Genomic_DNA"/>
</dbReference>
<dbReference type="Gene3D" id="1.20.1250.20">
    <property type="entry name" value="MFS general substrate transporter like domains"/>
    <property type="match status" value="1"/>
</dbReference>
<feature type="transmembrane region" description="Helical" evidence="6">
    <location>
        <begin position="394"/>
        <end position="410"/>
    </location>
</feature>
<dbReference type="PANTHER" id="PTHR11654">
    <property type="entry name" value="OLIGOPEPTIDE TRANSPORTER-RELATED"/>
    <property type="match status" value="1"/>
</dbReference>
<evidence type="ECO:0000256" key="2">
    <source>
        <dbReference type="ARBA" id="ARBA00005982"/>
    </source>
</evidence>
<comment type="subcellular location">
    <subcellularLocation>
        <location evidence="1">Membrane</location>
        <topology evidence="1">Multi-pass membrane protein</topology>
    </subcellularLocation>
</comment>
<comment type="caution">
    <text evidence="7">The sequence shown here is derived from an EMBL/GenBank/DDBJ whole genome shotgun (WGS) entry which is preliminary data.</text>
</comment>
<dbReference type="InterPro" id="IPR036259">
    <property type="entry name" value="MFS_trans_sf"/>
</dbReference>
<feature type="transmembrane region" description="Helical" evidence="6">
    <location>
        <begin position="162"/>
        <end position="184"/>
    </location>
</feature>
<dbReference type="Gramene" id="TVU15910">
    <property type="protein sequence ID" value="TVU15910"/>
    <property type="gene ID" value="EJB05_39453"/>
</dbReference>
<dbReference type="Proteomes" id="UP000324897">
    <property type="component" value="Unassembled WGS sequence"/>
</dbReference>
<dbReference type="SUPFAM" id="SSF103473">
    <property type="entry name" value="MFS general substrate transporter"/>
    <property type="match status" value="1"/>
</dbReference>
<dbReference type="OrthoDB" id="8904098at2759"/>
<dbReference type="Pfam" id="PF00854">
    <property type="entry name" value="PTR2"/>
    <property type="match status" value="1"/>
</dbReference>
<evidence type="ECO:0000256" key="6">
    <source>
        <dbReference type="SAM" id="Phobius"/>
    </source>
</evidence>
<evidence type="ECO:0000256" key="5">
    <source>
        <dbReference type="ARBA" id="ARBA00023136"/>
    </source>
</evidence>
<protein>
    <submittedName>
        <fullName evidence="7">Uncharacterized protein</fullName>
    </submittedName>
</protein>
<feature type="transmembrane region" description="Helical" evidence="6">
    <location>
        <begin position="135"/>
        <end position="155"/>
    </location>
</feature>
<comment type="similarity">
    <text evidence="2">Belongs to the major facilitator superfamily. Proton-dependent oligopeptide transporter (POT/PTR) (TC 2.A.17) family.</text>
</comment>
<dbReference type="AlphaFoldDB" id="A0A5J9TX15"/>
<evidence type="ECO:0000256" key="1">
    <source>
        <dbReference type="ARBA" id="ARBA00004141"/>
    </source>
</evidence>
<feature type="transmembrane region" description="Helical" evidence="6">
    <location>
        <begin position="95"/>
        <end position="115"/>
    </location>
</feature>
<feature type="transmembrane region" description="Helical" evidence="6">
    <location>
        <begin position="271"/>
        <end position="296"/>
    </location>
</feature>
<keyword evidence="8" id="KW-1185">Reference proteome</keyword>
<organism evidence="7 8">
    <name type="scientific">Eragrostis curvula</name>
    <name type="common">weeping love grass</name>
    <dbReference type="NCBI Taxonomy" id="38414"/>
    <lineage>
        <taxon>Eukaryota</taxon>
        <taxon>Viridiplantae</taxon>
        <taxon>Streptophyta</taxon>
        <taxon>Embryophyta</taxon>
        <taxon>Tracheophyta</taxon>
        <taxon>Spermatophyta</taxon>
        <taxon>Magnoliopsida</taxon>
        <taxon>Liliopsida</taxon>
        <taxon>Poales</taxon>
        <taxon>Poaceae</taxon>
        <taxon>PACMAD clade</taxon>
        <taxon>Chloridoideae</taxon>
        <taxon>Eragrostideae</taxon>
        <taxon>Eragrostidinae</taxon>
        <taxon>Eragrostis</taxon>
    </lineage>
</organism>
<evidence type="ECO:0000313" key="8">
    <source>
        <dbReference type="Proteomes" id="UP000324897"/>
    </source>
</evidence>
<evidence type="ECO:0000313" key="7">
    <source>
        <dbReference type="EMBL" id="TVU15910.1"/>
    </source>
</evidence>
<keyword evidence="3 6" id="KW-0812">Transmembrane</keyword>
<feature type="transmembrane region" description="Helical" evidence="6">
    <location>
        <begin position="477"/>
        <end position="497"/>
    </location>
</feature>
<feature type="transmembrane region" description="Helical" evidence="6">
    <location>
        <begin position="430"/>
        <end position="456"/>
    </location>
</feature>
<feature type="non-terminal residue" evidence="7">
    <location>
        <position position="1"/>
    </location>
</feature>
<name>A0A5J9TX15_9POAL</name>
<evidence type="ECO:0000256" key="3">
    <source>
        <dbReference type="ARBA" id="ARBA00022692"/>
    </source>
</evidence>
<sequence>MLYDIIGNEPMKEISATNEKYPLLAREWARDLGRSLSISCYHPVYLLLPQSWRPRSEPSLPPDSLSPPIRALYRSLLPLLGAHEVSKGSSRASTIILGLVFLEVTAFYGVYLNLVVYLQDVLHGDSASNAATVNFWAAASYLMPVVGVAIADSYWGKYKTVLVGLSTALVGMVVMTTSATVPSLRPPPCEQSTDCTPASLSQRLVFFTGGYLCAIGIGAAKAAIASFGAEQFDDDEREQKASYFSWYYGVGGLGALTAGTLLVWIQDRVSWGLGFGVCASFLAAAVIGLAATAPVYRLVPPAGSPLKGVCQVLVAFAHKVNVSVPADAAELYEEEHVKTPLLEPAARGERLDHTDEFRCLDKAAVVTAADREGGGDSHSWRLCTVTKVEELKTLLRLIPIWLTSAVYFVANSQSETTFVQQGTMTDPKILGGAVFVPAASLSSVQTVFVIASVALYNRAAAPAARRFLGRAEAFSPLQLMGLGHAAGAVAVAAAAYAEAGRLGAAAAGAPPISIAWLLPQYVAMAVSDASLSVGQLEFFYDQAPETMRGASTAFYFLSVSLGNLLSSQLVKLVASVTAAGGRKGWFPPDMDDGHLDYYYLLIVAITAPPCCPPSLALRLEADSVEGSILGHPPALPVAPKGRIAGARVLAAFLLSSPQDPYNPVVLFVAIGTKCLCAARLKLLRRSSTTPTLRSSRAALCSSLTNCTCSKLHELKWGLVNATIILRVADGELGWLKLRMDVMGRCVVM</sequence>
<reference evidence="7 8" key="1">
    <citation type="journal article" date="2019" name="Sci. Rep.">
        <title>A high-quality genome of Eragrostis curvula grass provides insights into Poaceae evolution and supports new strategies to enhance forage quality.</title>
        <authorList>
            <person name="Carballo J."/>
            <person name="Santos B.A.C.M."/>
            <person name="Zappacosta D."/>
            <person name="Garbus I."/>
            <person name="Selva J.P."/>
            <person name="Gallo C.A."/>
            <person name="Diaz A."/>
            <person name="Albertini E."/>
            <person name="Caccamo M."/>
            <person name="Echenique V."/>
        </authorList>
    </citation>
    <scope>NUCLEOTIDE SEQUENCE [LARGE SCALE GENOMIC DNA]</scope>
    <source>
        <strain evidence="8">cv. Victoria</strain>
        <tissue evidence="7">Leaf</tissue>
    </source>
</reference>
<dbReference type="GO" id="GO:0016020">
    <property type="term" value="C:membrane"/>
    <property type="evidence" value="ECO:0007669"/>
    <property type="project" value="UniProtKB-SubCell"/>
</dbReference>
<dbReference type="InterPro" id="IPR000109">
    <property type="entry name" value="POT_fam"/>
</dbReference>
<gene>
    <name evidence="7" type="ORF">EJB05_39453</name>
</gene>
<feature type="transmembrane region" description="Helical" evidence="6">
    <location>
        <begin position="204"/>
        <end position="224"/>
    </location>
</feature>
<keyword evidence="4 6" id="KW-1133">Transmembrane helix</keyword>
<keyword evidence="5 6" id="KW-0472">Membrane</keyword>
<proteinExistence type="inferred from homology"/>
<evidence type="ECO:0000256" key="4">
    <source>
        <dbReference type="ARBA" id="ARBA00022989"/>
    </source>
</evidence>
<dbReference type="GO" id="GO:0022857">
    <property type="term" value="F:transmembrane transporter activity"/>
    <property type="evidence" value="ECO:0007669"/>
    <property type="project" value="InterPro"/>
</dbReference>